<keyword evidence="1" id="KW-0378">Hydrolase</keyword>
<dbReference type="AlphaFoldDB" id="A0A558AM49"/>
<dbReference type="Proteomes" id="UP000318578">
    <property type="component" value="Unassembled WGS sequence"/>
</dbReference>
<dbReference type="InterPro" id="IPR005502">
    <property type="entry name" value="Ribosyl_crysJ1"/>
</dbReference>
<gene>
    <name evidence="1" type="ORF">FNH06_03500</name>
</gene>
<comment type="caution">
    <text evidence="1">The sequence shown here is derived from an EMBL/GenBank/DDBJ whole genome shotgun (WGS) entry which is preliminary data.</text>
</comment>
<dbReference type="GO" id="GO:0016787">
    <property type="term" value="F:hydrolase activity"/>
    <property type="evidence" value="ECO:0007669"/>
    <property type="project" value="UniProtKB-KW"/>
</dbReference>
<dbReference type="EMBL" id="VJZA01000003">
    <property type="protein sequence ID" value="TVT25344.1"/>
    <property type="molecule type" value="Genomic_DNA"/>
</dbReference>
<dbReference type="InterPro" id="IPR036705">
    <property type="entry name" value="Ribosyl_crysJ1_sf"/>
</dbReference>
<protein>
    <submittedName>
        <fullName evidence="1">ADP-ribosylglycohydrolase family protein</fullName>
    </submittedName>
</protein>
<reference evidence="1 2" key="1">
    <citation type="submission" date="2019-07" db="EMBL/GenBank/DDBJ databases">
        <title>New species of Amycolatopsis and Streptomyces.</title>
        <authorList>
            <person name="Duangmal K."/>
            <person name="Teo W.F.A."/>
            <person name="Lipun K."/>
        </authorList>
    </citation>
    <scope>NUCLEOTIDE SEQUENCE [LARGE SCALE GENOMIC DNA]</scope>
    <source>
        <strain evidence="1 2">JCM 30562</strain>
    </source>
</reference>
<evidence type="ECO:0000313" key="2">
    <source>
        <dbReference type="Proteomes" id="UP000318578"/>
    </source>
</evidence>
<dbReference type="RefSeq" id="WP_144633413.1">
    <property type="nucleotide sequence ID" value="NZ_BNAX01000014.1"/>
</dbReference>
<sequence length="522" mass="57326">MPSSIERYREKVLACWRGKAVGGSFGQSFEGLDGPIRADYYVPVPEGMVPNDDLDMQVVYASVLSGLAAPRVDRHVIARAWREHIRFPWCEYGVAKRNLAEGLVPPFTGSFDNWYTCGEGAVIRTELWACLAPGEPERAAAYAYEDACFDHAGDGIWAAVFMAALQSHAFVESDPDRLLDKASALLPISSRIRQVVHDTRVWVSEGHDWEEVMSLILGKYGPCDFTDTRINTGFVVLGWLMSEGDFDKAITITNGCGADTDSSTASVGALMAIIEPDTIPAKWLAPIGEHLVLNREVVGIDPPASLDEFTDQVSKLRDALTGVWPDRGDDCAFDPTPYTIPVSVGWSSPYGQVWGERDISSLRPAGSPEPPMPANARQLTVPGTWVRWPRAEFEDLILVIRYTIRLDRAVEGRLMFNCSEDIRVWLDGEFVLGSQPSMIMPTQHRPPMGQGADVSLAGGDHRLVATIRRPPAHREYAEWIVALAEHPGLEWVPHAFRPAAGPGPNTLAATGGGAILNVDRRQ</sequence>
<proteinExistence type="predicted"/>
<dbReference type="Gene3D" id="1.10.4080.10">
    <property type="entry name" value="ADP-ribosylation/Crystallin J1"/>
    <property type="match status" value="1"/>
</dbReference>
<evidence type="ECO:0000313" key="1">
    <source>
        <dbReference type="EMBL" id="TVT25344.1"/>
    </source>
</evidence>
<name>A0A558AM49_9PSEU</name>
<organism evidence="1 2">
    <name type="scientific">Amycolatopsis acidiphila</name>
    <dbReference type="NCBI Taxonomy" id="715473"/>
    <lineage>
        <taxon>Bacteria</taxon>
        <taxon>Bacillati</taxon>
        <taxon>Actinomycetota</taxon>
        <taxon>Actinomycetes</taxon>
        <taxon>Pseudonocardiales</taxon>
        <taxon>Pseudonocardiaceae</taxon>
        <taxon>Amycolatopsis</taxon>
    </lineage>
</organism>
<dbReference type="SUPFAM" id="SSF101478">
    <property type="entry name" value="ADP-ribosylglycohydrolase"/>
    <property type="match status" value="1"/>
</dbReference>
<dbReference type="OrthoDB" id="9814159at2"/>
<keyword evidence="2" id="KW-1185">Reference proteome</keyword>
<dbReference type="Pfam" id="PF03747">
    <property type="entry name" value="ADP_ribosyl_GH"/>
    <property type="match status" value="1"/>
</dbReference>
<accession>A0A558AM49</accession>